<accession>A0A368S5A8</accession>
<gene>
    <name evidence="2" type="ORF">SETIT_8G078100v2</name>
</gene>
<evidence type="ECO:0000256" key="1">
    <source>
        <dbReference type="SAM" id="MobiDB-lite"/>
    </source>
</evidence>
<proteinExistence type="predicted"/>
<feature type="region of interest" description="Disordered" evidence="1">
    <location>
        <begin position="125"/>
        <end position="194"/>
    </location>
</feature>
<dbReference type="AlphaFoldDB" id="A0A368S5A8"/>
<name>A0A368S5A8_SETIT</name>
<organism evidence="2">
    <name type="scientific">Setaria italica</name>
    <name type="common">Foxtail millet</name>
    <name type="synonym">Panicum italicum</name>
    <dbReference type="NCBI Taxonomy" id="4555"/>
    <lineage>
        <taxon>Eukaryota</taxon>
        <taxon>Viridiplantae</taxon>
        <taxon>Streptophyta</taxon>
        <taxon>Embryophyta</taxon>
        <taxon>Tracheophyta</taxon>
        <taxon>Spermatophyta</taxon>
        <taxon>Magnoliopsida</taxon>
        <taxon>Liliopsida</taxon>
        <taxon>Poales</taxon>
        <taxon>Poaceae</taxon>
        <taxon>PACMAD clade</taxon>
        <taxon>Panicoideae</taxon>
        <taxon>Panicodae</taxon>
        <taxon>Paniceae</taxon>
        <taxon>Cenchrinae</taxon>
        <taxon>Setaria</taxon>
    </lineage>
</organism>
<sequence>MGRCRSRGEERASLLSLGRLWEYRDLGASQASPIKIHQLSRDLGLQGQKTGPIEPSSLLIIASIAEACSRRARSGHCLLPPGRSSLVASKETEMPCAVRMQALTMAGRVGRGRRPALDARQRWRPLPAGADRPARAGYGSHGVRRPVSSLGKFAQPQKINSVRQEWIGTSVGPTQTEEDRQWSKLPLFNNPPCP</sequence>
<reference evidence="2" key="1">
    <citation type="journal article" date="2012" name="Nat. Biotechnol.">
        <title>Reference genome sequence of the model plant Setaria.</title>
        <authorList>
            <person name="Bennetzen J.L."/>
            <person name="Schmutz J."/>
            <person name="Wang H."/>
            <person name="Percifield R."/>
            <person name="Hawkins J."/>
            <person name="Pontaroli A.C."/>
            <person name="Estep M."/>
            <person name="Feng L."/>
            <person name="Vaughn J.N."/>
            <person name="Grimwood J."/>
            <person name="Jenkins J."/>
            <person name="Barry K."/>
            <person name="Lindquist E."/>
            <person name="Hellsten U."/>
            <person name="Deshpande S."/>
            <person name="Wang X."/>
            <person name="Wu X."/>
            <person name="Mitros T."/>
            <person name="Triplett J."/>
            <person name="Yang X."/>
            <person name="Ye C.Y."/>
            <person name="Mauro-Herrera M."/>
            <person name="Wang L."/>
            <person name="Li P."/>
            <person name="Sharma M."/>
            <person name="Sharma R."/>
            <person name="Ronald P.C."/>
            <person name="Panaud O."/>
            <person name="Kellogg E.A."/>
            <person name="Brutnell T.P."/>
            <person name="Doust A.N."/>
            <person name="Tuskan G.A."/>
            <person name="Rokhsar D."/>
            <person name="Devos K.M."/>
        </authorList>
    </citation>
    <scope>NUCLEOTIDE SEQUENCE [LARGE SCALE GENOMIC DNA]</scope>
    <source>
        <strain evidence="2">Yugu1</strain>
    </source>
</reference>
<dbReference type="EMBL" id="CM003535">
    <property type="protein sequence ID" value="RCV37616.1"/>
    <property type="molecule type" value="Genomic_DNA"/>
</dbReference>
<reference evidence="2" key="2">
    <citation type="submission" date="2015-07" db="EMBL/GenBank/DDBJ databases">
        <authorList>
            <person name="Noorani M."/>
        </authorList>
    </citation>
    <scope>NUCLEOTIDE SEQUENCE</scope>
    <source>
        <strain evidence="2">Yugu1</strain>
    </source>
</reference>
<protein>
    <submittedName>
        <fullName evidence="2">Uncharacterized protein</fullName>
    </submittedName>
</protein>
<evidence type="ECO:0000313" key="2">
    <source>
        <dbReference type="EMBL" id="RCV37616.1"/>
    </source>
</evidence>